<dbReference type="OrthoDB" id="10035668at2759"/>
<protein>
    <recommendedName>
        <fullName evidence="1">HTH psq-type domain-containing protein</fullName>
    </recommendedName>
</protein>
<dbReference type="SUPFAM" id="SSF46689">
    <property type="entry name" value="Homeodomain-like"/>
    <property type="match status" value="1"/>
</dbReference>
<gene>
    <name evidence="3" type="ORF">GPM918_LOCUS43189</name>
    <name evidence="2" type="ORF">OVA965_LOCUS33287</name>
    <name evidence="5" type="ORF">SRO942_LOCUS44610</name>
    <name evidence="4" type="ORF">TMI583_LOCUS34171</name>
</gene>
<evidence type="ECO:0000313" key="3">
    <source>
        <dbReference type="EMBL" id="CAF1612568.1"/>
    </source>
</evidence>
<dbReference type="InterPro" id="IPR007889">
    <property type="entry name" value="HTH_Psq"/>
</dbReference>
<organism evidence="3 6">
    <name type="scientific">Didymodactylos carnosus</name>
    <dbReference type="NCBI Taxonomy" id="1234261"/>
    <lineage>
        <taxon>Eukaryota</taxon>
        <taxon>Metazoa</taxon>
        <taxon>Spiralia</taxon>
        <taxon>Gnathifera</taxon>
        <taxon>Rotifera</taxon>
        <taxon>Eurotatoria</taxon>
        <taxon>Bdelloidea</taxon>
        <taxon>Philodinida</taxon>
        <taxon>Philodinidae</taxon>
        <taxon>Didymodactylos</taxon>
    </lineage>
</organism>
<evidence type="ECO:0000313" key="2">
    <source>
        <dbReference type="EMBL" id="CAF1408332.1"/>
    </source>
</evidence>
<dbReference type="EMBL" id="CAJNOQ010038449">
    <property type="protein sequence ID" value="CAF1612568.1"/>
    <property type="molecule type" value="Genomic_DNA"/>
</dbReference>
<dbReference type="GO" id="GO:0003677">
    <property type="term" value="F:DNA binding"/>
    <property type="evidence" value="ECO:0007669"/>
    <property type="project" value="InterPro"/>
</dbReference>
<dbReference type="Proteomes" id="UP000677228">
    <property type="component" value="Unassembled WGS sequence"/>
</dbReference>
<reference evidence="3" key="1">
    <citation type="submission" date="2021-02" db="EMBL/GenBank/DDBJ databases">
        <authorList>
            <person name="Nowell W R."/>
        </authorList>
    </citation>
    <scope>NUCLEOTIDE SEQUENCE</scope>
</reference>
<name>A0A816BRS8_9BILA</name>
<evidence type="ECO:0000313" key="6">
    <source>
        <dbReference type="Proteomes" id="UP000663829"/>
    </source>
</evidence>
<keyword evidence="6" id="KW-1185">Reference proteome</keyword>
<dbReference type="Gene3D" id="1.10.10.60">
    <property type="entry name" value="Homeodomain-like"/>
    <property type="match status" value="1"/>
</dbReference>
<dbReference type="Pfam" id="PF05225">
    <property type="entry name" value="HTH_psq"/>
    <property type="match status" value="1"/>
</dbReference>
<evidence type="ECO:0000313" key="4">
    <source>
        <dbReference type="EMBL" id="CAF4213373.1"/>
    </source>
</evidence>
<comment type="caution">
    <text evidence="3">The sequence shown here is derived from an EMBL/GenBank/DDBJ whole genome shotgun (WGS) entry which is preliminary data.</text>
</comment>
<feature type="domain" description="HTH psq-type" evidence="1">
    <location>
        <begin position="17"/>
        <end position="58"/>
    </location>
</feature>
<sequence>MVRNYVRKRVQTYLNVDIAEAIKSIKNDKMTINDYEASARYNVPLSTIYNRLSRHNGSSARGDTTILGEEEGSHLIYVLKTMQDYNHPLSNSNVRTIARWYMTELKKDISDNGSGTD</sequence>
<dbReference type="Proteomes" id="UP000681722">
    <property type="component" value="Unassembled WGS sequence"/>
</dbReference>
<dbReference type="Proteomes" id="UP000663829">
    <property type="component" value="Unassembled WGS sequence"/>
</dbReference>
<dbReference type="Proteomes" id="UP000682733">
    <property type="component" value="Unassembled WGS sequence"/>
</dbReference>
<dbReference type="AlphaFoldDB" id="A0A816BRS8"/>
<accession>A0A816BRS8</accession>
<evidence type="ECO:0000259" key="1">
    <source>
        <dbReference type="Pfam" id="PF05225"/>
    </source>
</evidence>
<proteinExistence type="predicted"/>
<dbReference type="EMBL" id="CAJOBA010048501">
    <property type="protein sequence ID" value="CAF4213373.1"/>
    <property type="molecule type" value="Genomic_DNA"/>
</dbReference>
<dbReference type="EMBL" id="CAJNOK010026759">
    <property type="protein sequence ID" value="CAF1408332.1"/>
    <property type="molecule type" value="Genomic_DNA"/>
</dbReference>
<dbReference type="InterPro" id="IPR009057">
    <property type="entry name" value="Homeodomain-like_sf"/>
</dbReference>
<dbReference type="EMBL" id="CAJOBC010105258">
    <property type="protein sequence ID" value="CAF4496661.1"/>
    <property type="molecule type" value="Genomic_DNA"/>
</dbReference>
<evidence type="ECO:0000313" key="5">
    <source>
        <dbReference type="EMBL" id="CAF4496661.1"/>
    </source>
</evidence>